<dbReference type="InterPro" id="IPR019182">
    <property type="entry name" value="Cytochrome_b-c1_su10_fun"/>
</dbReference>
<name>A0A2T6ZDS4_TUBBO</name>
<dbReference type="STRING" id="42251.A0A2T6ZDS4"/>
<dbReference type="PANTHER" id="PTHR28254:SF1">
    <property type="entry name" value="CYTOCHROME B-C1 COMPLEX SUBUNIT 10, MITOCHONDRIAL"/>
    <property type="match status" value="1"/>
</dbReference>
<dbReference type="GO" id="GO:0005739">
    <property type="term" value="C:mitochondrion"/>
    <property type="evidence" value="ECO:0007669"/>
    <property type="project" value="GOC"/>
</dbReference>
<protein>
    <submittedName>
        <fullName evidence="2">Uncharacterized protein</fullName>
    </submittedName>
</protein>
<keyword evidence="1" id="KW-1133">Transmembrane helix</keyword>
<gene>
    <name evidence="2" type="ORF">B9Z19DRAFT_1196830</name>
</gene>
<dbReference type="Pfam" id="PF09796">
    <property type="entry name" value="QCR10"/>
    <property type="match status" value="1"/>
</dbReference>
<keyword evidence="1" id="KW-0812">Transmembrane</keyword>
<comment type="caution">
    <text evidence="2">The sequence shown here is derived from an EMBL/GenBank/DDBJ whole genome shotgun (WGS) entry which is preliminary data.</text>
</comment>
<feature type="transmembrane region" description="Helical" evidence="1">
    <location>
        <begin position="88"/>
        <end position="107"/>
    </location>
</feature>
<accession>A0A2T6ZDS4</accession>
<reference evidence="2 3" key="1">
    <citation type="submission" date="2017-04" db="EMBL/GenBank/DDBJ databases">
        <title>Draft genome sequence of Tuber borchii Vittad., a whitish edible truffle.</title>
        <authorList>
            <consortium name="DOE Joint Genome Institute"/>
            <person name="Murat C."/>
            <person name="Kuo A."/>
            <person name="Barry K.W."/>
            <person name="Clum A."/>
            <person name="Dockter R.B."/>
            <person name="Fauchery L."/>
            <person name="Iotti M."/>
            <person name="Kohler A."/>
            <person name="Labutti K."/>
            <person name="Lindquist E.A."/>
            <person name="Lipzen A."/>
            <person name="Ohm R.A."/>
            <person name="Wang M."/>
            <person name="Grigoriev I.V."/>
            <person name="Zambonelli A."/>
            <person name="Martin F.M."/>
        </authorList>
    </citation>
    <scope>NUCLEOTIDE SEQUENCE [LARGE SCALE GENOMIC DNA]</scope>
    <source>
        <strain evidence="2 3">Tbo3840</strain>
    </source>
</reference>
<dbReference type="OrthoDB" id="2391627at2759"/>
<dbReference type="AlphaFoldDB" id="A0A2T6ZDS4"/>
<dbReference type="GO" id="GO:0006122">
    <property type="term" value="P:mitochondrial electron transport, ubiquinol to cytochrome c"/>
    <property type="evidence" value="ECO:0007669"/>
    <property type="project" value="InterPro"/>
</dbReference>
<organism evidence="2 3">
    <name type="scientific">Tuber borchii</name>
    <name type="common">White truffle</name>
    <dbReference type="NCBI Taxonomy" id="42251"/>
    <lineage>
        <taxon>Eukaryota</taxon>
        <taxon>Fungi</taxon>
        <taxon>Dikarya</taxon>
        <taxon>Ascomycota</taxon>
        <taxon>Pezizomycotina</taxon>
        <taxon>Pezizomycetes</taxon>
        <taxon>Pezizales</taxon>
        <taxon>Tuberaceae</taxon>
        <taxon>Tuber</taxon>
    </lineage>
</organism>
<evidence type="ECO:0000313" key="3">
    <source>
        <dbReference type="Proteomes" id="UP000244722"/>
    </source>
</evidence>
<proteinExistence type="predicted"/>
<evidence type="ECO:0000313" key="2">
    <source>
        <dbReference type="EMBL" id="PUU73596.1"/>
    </source>
</evidence>
<feature type="transmembrane region" description="Helical" evidence="1">
    <location>
        <begin position="59"/>
        <end position="81"/>
    </location>
</feature>
<evidence type="ECO:0000256" key="1">
    <source>
        <dbReference type="SAM" id="Phobius"/>
    </source>
</evidence>
<sequence>MKAPPSSPPTSVAAYFYTRDHSLCAFRNIAMVRYVSPYGPKLRPSFNIMGYPIKNLRPIGISAAGFAAVAGGTVLFILEGVPRVQHDILQVGILSLLFLAVRGAYWLDAQKLPLIGSYWTGREKPASDNPF</sequence>
<dbReference type="PANTHER" id="PTHR28254">
    <property type="entry name" value="CYTOCHROME B-C1 COMPLEX SUBUNIT 10"/>
    <property type="match status" value="1"/>
</dbReference>
<dbReference type="Proteomes" id="UP000244722">
    <property type="component" value="Unassembled WGS sequence"/>
</dbReference>
<keyword evidence="1" id="KW-0472">Membrane</keyword>
<keyword evidence="3" id="KW-1185">Reference proteome</keyword>
<dbReference type="EMBL" id="NESQ01000364">
    <property type="protein sequence ID" value="PUU73596.1"/>
    <property type="molecule type" value="Genomic_DNA"/>
</dbReference>